<evidence type="ECO:0000256" key="3">
    <source>
        <dbReference type="ARBA" id="ARBA00022833"/>
    </source>
</evidence>
<protein>
    <submittedName>
        <fullName evidence="5">Zinc finger domain-containing protein</fullName>
    </submittedName>
</protein>
<dbReference type="InterPro" id="IPR011011">
    <property type="entry name" value="Znf_FYVE_PHD"/>
</dbReference>
<accession>A0A2H4UW94</accession>
<dbReference type="SUPFAM" id="SSF57903">
    <property type="entry name" value="FYVE/PHD zinc finger"/>
    <property type="match status" value="1"/>
</dbReference>
<gene>
    <name evidence="5" type="ORF">BMW23_1061</name>
</gene>
<dbReference type="Pfam" id="PF01363">
    <property type="entry name" value="FYVE"/>
    <property type="match status" value="1"/>
</dbReference>
<dbReference type="InterPro" id="IPR017455">
    <property type="entry name" value="Znf_FYVE-rel"/>
</dbReference>
<evidence type="ECO:0000259" key="4">
    <source>
        <dbReference type="PROSITE" id="PS50178"/>
    </source>
</evidence>
<dbReference type="InterPro" id="IPR013083">
    <property type="entry name" value="Znf_RING/FYVE/PHD"/>
</dbReference>
<keyword evidence="2" id="KW-0863">Zinc-finger</keyword>
<dbReference type="EMBL" id="MF782455">
    <property type="protein sequence ID" value="ATZ81105.1"/>
    <property type="molecule type" value="Genomic_DNA"/>
</dbReference>
<keyword evidence="6" id="KW-1185">Reference proteome</keyword>
<dbReference type="GO" id="GO:0008270">
    <property type="term" value="F:zinc ion binding"/>
    <property type="evidence" value="ECO:0007669"/>
    <property type="project" value="UniProtKB-KW"/>
</dbReference>
<organism evidence="5">
    <name type="scientific">Bodo saltans virus</name>
    <dbReference type="NCBI Taxonomy" id="2024608"/>
    <lineage>
        <taxon>Viruses</taxon>
        <taxon>Varidnaviria</taxon>
        <taxon>Bamfordvirae</taxon>
        <taxon>Nucleocytoviricota</taxon>
        <taxon>Megaviricetes</taxon>
        <taxon>Imitervirales</taxon>
        <taxon>Mimiviridae</taxon>
        <taxon>Klosneuvirinae</taxon>
        <taxon>Theiavirus</taxon>
        <taxon>Theiavirus salishense</taxon>
    </lineage>
</organism>
<keyword evidence="3" id="KW-0862">Zinc</keyword>
<reference evidence="5" key="1">
    <citation type="journal article" date="2017" name="Elife">
        <title>The kinetoplastid-infecting Bodo saltans virus (BsV), a window into the most abundant giant viruses in the sea.</title>
        <authorList>
            <person name="Deeg C.M."/>
            <person name="Chow C.-E.T."/>
            <person name="Suttle C.A."/>
        </authorList>
    </citation>
    <scope>NUCLEOTIDE SEQUENCE</scope>
    <source>
        <strain evidence="5">NG1</strain>
    </source>
</reference>
<evidence type="ECO:0000256" key="2">
    <source>
        <dbReference type="ARBA" id="ARBA00022771"/>
    </source>
</evidence>
<dbReference type="Gene3D" id="3.30.40.10">
    <property type="entry name" value="Zinc/RING finger domain, C3HC4 (zinc finger)"/>
    <property type="match status" value="1"/>
</dbReference>
<dbReference type="SUPFAM" id="SSF56112">
    <property type="entry name" value="Protein kinase-like (PK-like)"/>
    <property type="match status" value="1"/>
</dbReference>
<dbReference type="InterPro" id="IPR000306">
    <property type="entry name" value="Znf_FYVE"/>
</dbReference>
<sequence>MDYTFDDENNHLKIINTFLPKPEKEWVDSPICFRCNTTFNYLLPQHHCRACGRCFCSKCCDKIIIPNKYFYAPPEQQTVKNTINTVTSFIYKLSNTPIIQTKTKMVCLNCKERITNLSKISMFIDILEYCDLKTIYVASNANSKLFYASIYYFFKFIKIKNTCIEKLSRWEMNMLLLSANYLDNHNLWKKQYIKLLMMNYYTGLCLHFPLSNNLSQAVTCNILLCDKLCTKKLHDANNQGKYNIFDLIDILLCIMKMENKNTGVRNTIWNNDDIKIKLVSFFDNVYIENIEILITLMPLLVKIIMTFTENLSMQMYTDNVNNKLLIEKILLIVMKTEELTTRFLIEVEKTLTKSTLHNDNSNNKTITKILKIFIKTHKMHNHDEKAKFSRMINILGNIYNFSQYRWQNHLDEIQTELPICYPFDLSFNIVKINKFVNMMGYENLIQFGMVGNRAIEIEISNGTITKQQIIIFKGCMQEEYYNYLIVKMLYNLHNIDCPINNIYPLTDTIYIVEIENNIVPLCSIYKDGLSVRDYIYSNNLSTTLSTILENYSSSLSFLYCIMCLLNIDINNHEQIVLNKNGKIYFSRFSYDKRQFEYPCKILPLTDLFGSKNSNIYKNFIQSTINMYKLLKNYRFIILNILNALLKCIDDIKIDDNIVDIDNFFI</sequence>
<feature type="domain" description="FYVE-type" evidence="4">
    <location>
        <begin position="26"/>
        <end position="115"/>
    </location>
</feature>
<dbReference type="Proteomes" id="UP000240325">
    <property type="component" value="Segment"/>
</dbReference>
<keyword evidence="1" id="KW-0479">Metal-binding</keyword>
<name>A0A2H4UW94_9VIRU</name>
<dbReference type="PROSITE" id="PS50178">
    <property type="entry name" value="ZF_FYVE"/>
    <property type="match status" value="1"/>
</dbReference>
<dbReference type="InterPro" id="IPR011009">
    <property type="entry name" value="Kinase-like_dom_sf"/>
</dbReference>
<evidence type="ECO:0000313" key="6">
    <source>
        <dbReference type="Proteomes" id="UP000240325"/>
    </source>
</evidence>
<dbReference type="SMART" id="SM00064">
    <property type="entry name" value="FYVE"/>
    <property type="match status" value="1"/>
</dbReference>
<proteinExistence type="predicted"/>
<evidence type="ECO:0000313" key="5">
    <source>
        <dbReference type="EMBL" id="ATZ81105.1"/>
    </source>
</evidence>
<evidence type="ECO:0000256" key="1">
    <source>
        <dbReference type="ARBA" id="ARBA00022723"/>
    </source>
</evidence>